<evidence type="ECO:0000313" key="2">
    <source>
        <dbReference type="EMBL" id="QDM56375.1"/>
    </source>
</evidence>
<proteinExistence type="predicted"/>
<keyword evidence="3" id="KW-1185">Reference proteome</keyword>
<reference evidence="2 3" key="1">
    <citation type="submission" date="2019-05" db="EMBL/GenBank/DDBJ databases">
        <authorList>
            <person name="Burnell J."/>
            <person name="Dorr H."/>
            <person name="Griffin H."/>
            <person name="Jordan N."/>
            <person name="Molloy S.D."/>
            <person name="Garlena R.A."/>
            <person name="Russell D.A."/>
            <person name="Pope W.H."/>
            <person name="Jacobs-Sera D."/>
            <person name="Hatfull G.F."/>
        </authorList>
    </citation>
    <scope>NUCLEOTIDE SEQUENCE [LARGE SCALE GENOMIC DNA]</scope>
</reference>
<protein>
    <submittedName>
        <fullName evidence="2">Uncharacterized protein</fullName>
    </submittedName>
</protein>
<organism evidence="2 3">
    <name type="scientific">Gordonia phage Sidious</name>
    <dbReference type="NCBI Taxonomy" id="2591118"/>
    <lineage>
        <taxon>Viruses</taxon>
        <taxon>Duplodnaviria</taxon>
        <taxon>Heunggongvirae</taxon>
        <taxon>Uroviricota</taxon>
        <taxon>Caudoviricetes</taxon>
        <taxon>Sidiousvirus</taxon>
        <taxon>Sidiousvirus sidious</taxon>
    </lineage>
</organism>
<accession>A0A515MI73</accession>
<dbReference type="GeneID" id="77930902"/>
<evidence type="ECO:0000313" key="3">
    <source>
        <dbReference type="Proteomes" id="UP000319161"/>
    </source>
</evidence>
<dbReference type="KEGG" id="vg:77930902"/>
<name>A0A515MI73_9CAUD</name>
<sequence length="88" mass="9718">MIVDIDGVQLDLRVREGVLEVGRPNKTWIGSMFVGYDPEPEPPEPAVDQTPSTPILPEHWTQDDDGTIRNGEGKSVFGTNPETEEGEK</sequence>
<dbReference type="EMBL" id="MK967384">
    <property type="protein sequence ID" value="QDM56375.1"/>
    <property type="molecule type" value="Genomic_DNA"/>
</dbReference>
<gene>
    <name evidence="2" type="primary">28</name>
    <name evidence="2" type="ORF">SEA_SIDIOUS_28</name>
</gene>
<dbReference type="Proteomes" id="UP000319161">
    <property type="component" value="Segment"/>
</dbReference>
<evidence type="ECO:0000256" key="1">
    <source>
        <dbReference type="SAM" id="MobiDB-lite"/>
    </source>
</evidence>
<feature type="region of interest" description="Disordered" evidence="1">
    <location>
        <begin position="36"/>
        <end position="88"/>
    </location>
</feature>
<dbReference type="RefSeq" id="YP_010655046.1">
    <property type="nucleotide sequence ID" value="NC_070819.1"/>
</dbReference>